<dbReference type="Gene3D" id="3.40.630.30">
    <property type="match status" value="1"/>
</dbReference>
<dbReference type="EMBL" id="NITV01000001">
    <property type="protein sequence ID" value="PDO90100.1"/>
    <property type="molecule type" value="Genomic_DNA"/>
</dbReference>
<evidence type="ECO:0008006" key="3">
    <source>
        <dbReference type="Google" id="ProtNLM"/>
    </source>
</evidence>
<dbReference type="RefSeq" id="WP_097399457.1">
    <property type="nucleotide sequence ID" value="NZ_CP158850.1"/>
</dbReference>
<sequence length="323" mass="37044">MIRIVSNEKYAVDQVGSYGEKNLFASEIFIEHQIVAQQKEVRTYALVDLSSGRQLAIKTFARGHNSTLWTSPVTGAFGPLEASEFITLAELDLFINTITEDLLAQENSEKILWRLPPQYYQSKVHTKVQNVLFRQKWNMDEFDLNFHLPITHYEDFRDNLSSSKRRELNRITKTNPAFNEAVTAEQRKCIYEVIKMNRESQGYPMTMSWEGVEALSHAIGENMKFYRLTRDNIILAGAICLILDQHTLYVFYWGEHPEYRKDSTIIKLAEGIYLTALEAGFKTLDIGTSTEHSEPNQGLINFKENIGCQVTQKITASISKNGK</sequence>
<reference evidence="1 2" key="1">
    <citation type="submission" date="2017-06" db="EMBL/GenBank/DDBJ databases">
        <title>Draft genome sequence of nitrogen-fixing Kosakonia pseudosacchari strain NN143 isolated from sugarcane roots.</title>
        <authorList>
            <person name="Li Y."/>
            <person name="Li S."/>
            <person name="Lin L."/>
            <person name="Wu X."/>
            <person name="Yang L."/>
            <person name="Li Y."/>
            <person name="An Q."/>
        </authorList>
    </citation>
    <scope>NUCLEOTIDE SEQUENCE [LARGE SCALE GENOMIC DNA]</scope>
    <source>
        <strain evidence="1 2">NN143</strain>
    </source>
</reference>
<comment type="caution">
    <text evidence="1">The sequence shown here is derived from an EMBL/GenBank/DDBJ whole genome shotgun (WGS) entry which is preliminary data.</text>
</comment>
<keyword evidence="2" id="KW-1185">Reference proteome</keyword>
<gene>
    <name evidence="1" type="ORF">BK796_00585</name>
</gene>
<dbReference type="Proteomes" id="UP000219642">
    <property type="component" value="Unassembled WGS sequence"/>
</dbReference>
<evidence type="ECO:0000313" key="1">
    <source>
        <dbReference type="EMBL" id="PDO90100.1"/>
    </source>
</evidence>
<accession>A0ABX4IUE5</accession>
<proteinExistence type="predicted"/>
<evidence type="ECO:0000313" key="2">
    <source>
        <dbReference type="Proteomes" id="UP000219642"/>
    </source>
</evidence>
<organism evidence="1 2">
    <name type="scientific">Kosakonia pseudosacchari</name>
    <dbReference type="NCBI Taxonomy" id="1646340"/>
    <lineage>
        <taxon>Bacteria</taxon>
        <taxon>Pseudomonadati</taxon>
        <taxon>Pseudomonadota</taxon>
        <taxon>Gammaproteobacteria</taxon>
        <taxon>Enterobacterales</taxon>
        <taxon>Enterobacteriaceae</taxon>
        <taxon>Kosakonia</taxon>
    </lineage>
</organism>
<name>A0ABX4IUE5_9ENTR</name>
<dbReference type="SUPFAM" id="SSF55729">
    <property type="entry name" value="Acyl-CoA N-acyltransferases (Nat)"/>
    <property type="match status" value="1"/>
</dbReference>
<dbReference type="InterPro" id="IPR016181">
    <property type="entry name" value="Acyl_CoA_acyltransferase"/>
</dbReference>
<protein>
    <recommendedName>
        <fullName evidence="3">BioF2-like acetyltransferase domain-containing protein</fullName>
    </recommendedName>
</protein>